<evidence type="ECO:0000313" key="2">
    <source>
        <dbReference type="Proteomes" id="UP000886812"/>
    </source>
</evidence>
<proteinExistence type="predicted"/>
<gene>
    <name evidence="1" type="ORF">IAC75_06670</name>
</gene>
<sequence length="95" mass="10418">MEAEITLKHPVKSPDTGAEIARVCLREAKAGDLFAVAKLRDATQEERSLELVRRCVTNLSPRELEELALPDFLELVARVNAGAPNFPSRSSGEDT</sequence>
<accession>A0A9D1NLP2</accession>
<dbReference type="AlphaFoldDB" id="A0A9D1NLP2"/>
<organism evidence="1 2">
    <name type="scientific">Candidatus Spyradosoma merdigallinarum</name>
    <dbReference type="NCBI Taxonomy" id="2840950"/>
    <lineage>
        <taxon>Bacteria</taxon>
        <taxon>Pseudomonadati</taxon>
        <taxon>Verrucomicrobiota</taxon>
        <taxon>Opitutia</taxon>
        <taxon>Opitutia incertae sedis</taxon>
        <taxon>Candidatus Spyradosoma</taxon>
    </lineage>
</organism>
<name>A0A9D1NLP2_9BACT</name>
<comment type="caution">
    <text evidence="1">The sequence shown here is derived from an EMBL/GenBank/DDBJ whole genome shotgun (WGS) entry which is preliminary data.</text>
</comment>
<dbReference type="InterPro" id="IPR019289">
    <property type="entry name" value="Phage_tail_E/E"/>
</dbReference>
<protein>
    <submittedName>
        <fullName evidence="1">Phage tail assembly protein</fullName>
    </submittedName>
</protein>
<reference evidence="1" key="1">
    <citation type="submission" date="2020-10" db="EMBL/GenBank/DDBJ databases">
        <authorList>
            <person name="Gilroy R."/>
        </authorList>
    </citation>
    <scope>NUCLEOTIDE SEQUENCE</scope>
    <source>
        <strain evidence="1">10669</strain>
    </source>
</reference>
<dbReference type="Pfam" id="PF10109">
    <property type="entry name" value="Phage_TAC_7"/>
    <property type="match status" value="1"/>
</dbReference>
<dbReference type="EMBL" id="DVOG01000177">
    <property type="protein sequence ID" value="HIV04807.1"/>
    <property type="molecule type" value="Genomic_DNA"/>
</dbReference>
<evidence type="ECO:0000313" key="1">
    <source>
        <dbReference type="EMBL" id="HIV04807.1"/>
    </source>
</evidence>
<reference evidence="1" key="2">
    <citation type="journal article" date="2021" name="PeerJ">
        <title>Extensive microbial diversity within the chicken gut microbiome revealed by metagenomics and culture.</title>
        <authorList>
            <person name="Gilroy R."/>
            <person name="Ravi A."/>
            <person name="Getino M."/>
            <person name="Pursley I."/>
            <person name="Horton D.L."/>
            <person name="Alikhan N.F."/>
            <person name="Baker D."/>
            <person name="Gharbi K."/>
            <person name="Hall N."/>
            <person name="Watson M."/>
            <person name="Adriaenssens E.M."/>
            <person name="Foster-Nyarko E."/>
            <person name="Jarju S."/>
            <person name="Secka A."/>
            <person name="Antonio M."/>
            <person name="Oren A."/>
            <person name="Chaudhuri R.R."/>
            <person name="La Ragione R."/>
            <person name="Hildebrand F."/>
            <person name="Pallen M.J."/>
        </authorList>
    </citation>
    <scope>NUCLEOTIDE SEQUENCE</scope>
    <source>
        <strain evidence="1">10669</strain>
    </source>
</reference>
<dbReference type="Proteomes" id="UP000886812">
    <property type="component" value="Unassembled WGS sequence"/>
</dbReference>